<feature type="region of interest" description="Disordered" evidence="1">
    <location>
        <begin position="1346"/>
        <end position="1382"/>
    </location>
</feature>
<dbReference type="GO" id="GO:0003723">
    <property type="term" value="F:RNA binding"/>
    <property type="evidence" value="ECO:0007669"/>
    <property type="project" value="TreeGrafter"/>
</dbReference>
<dbReference type="GO" id="GO:0035770">
    <property type="term" value="C:ribonucleoprotein granule"/>
    <property type="evidence" value="ECO:0007669"/>
    <property type="project" value="TreeGrafter"/>
</dbReference>
<dbReference type="VEuPathDB" id="CryptoDB:Vbra_17003"/>
<name>A0A0G4G4K5_VITBC</name>
<dbReference type="InParanoid" id="A0A0G4G4K5"/>
<dbReference type="GO" id="GO:0044528">
    <property type="term" value="P:regulation of mitochondrial mRNA stability"/>
    <property type="evidence" value="ECO:0007669"/>
    <property type="project" value="TreeGrafter"/>
</dbReference>
<evidence type="ECO:0008006" key="4">
    <source>
        <dbReference type="Google" id="ProtNLM"/>
    </source>
</evidence>
<feature type="compositionally biased region" description="Low complexity" evidence="1">
    <location>
        <begin position="1362"/>
        <end position="1373"/>
    </location>
</feature>
<organism evidence="2 3">
    <name type="scientific">Vitrella brassicaformis (strain CCMP3155)</name>
    <dbReference type="NCBI Taxonomy" id="1169540"/>
    <lineage>
        <taxon>Eukaryota</taxon>
        <taxon>Sar</taxon>
        <taxon>Alveolata</taxon>
        <taxon>Colpodellida</taxon>
        <taxon>Vitrellaceae</taxon>
        <taxon>Vitrella</taxon>
    </lineage>
</organism>
<dbReference type="InterPro" id="IPR050870">
    <property type="entry name" value="FAST_kinase"/>
</dbReference>
<dbReference type="PANTHER" id="PTHR21228:SF40">
    <property type="entry name" value="LD45607P"/>
    <property type="match status" value="1"/>
</dbReference>
<evidence type="ECO:0000256" key="1">
    <source>
        <dbReference type="SAM" id="MobiDB-lite"/>
    </source>
</evidence>
<dbReference type="STRING" id="1169540.A0A0G4G4K5"/>
<dbReference type="Proteomes" id="UP000041254">
    <property type="component" value="Unassembled WGS sequence"/>
</dbReference>
<feature type="compositionally biased region" description="Basic residues" evidence="1">
    <location>
        <begin position="114"/>
        <end position="126"/>
    </location>
</feature>
<feature type="region of interest" description="Disordered" evidence="1">
    <location>
        <begin position="919"/>
        <end position="939"/>
    </location>
</feature>
<proteinExistence type="predicted"/>
<dbReference type="OrthoDB" id="418272at2759"/>
<sequence length="1425" mass="158373">MKRQLILLHVAVSMVMMAVGIGAITQGSSGGLLSPQQYQLPILLEPQHPSPRPQRIRRSASRDPLLGSLLSRDGWSAMDSETAPHWREWRRRTFSGRSAGAAFIRPPAGLSIQQRRHITRRSKRPHPLLASSTPLPGDDNRGVPSPRHSPAPLSPPMHHGRRRRVASCLEQIDDSSLATPSLQVDCLLQVVKRAMTDVRRAARAGQRVRFEALAASKAFSDARFVRLVDMVTESVKQATQVFPLQEPIVWREVSRLAWMLAFNRPLLNHRPAQRLLEAVLHHVARRLELEEHTDHAGPNQQDDTDVDVRQTYSALAEDGTPSARLLQCVARLRWKAFAEQEFQPPAPSSRGESGLWTDEPLADVDEGVLCEVEDGLWRVMSDGVFGLSPHALSSVAQAAVAGGSEGGGEERIKKVVTSAQRRLIDFSDDPLNCLSIILASARKLDLADWVLRGLRYKFPSMDATETLITLLALCKAGYRPGSTVMTKDTFIAPVQKTLDAVDYLKPFQLNNLLRVCLDSGIADTKVLRAVLSAILRRLRDYGFDMLNQVLTTLHVHREVVRQTGVLARQQRMPLHAREDGQPDLSQFWDVLHEQLQRCTQLGGVPAIELSSTVEQLADLGELSTGVVHSAMDALQRQAAAEGRYSMVTQETLLRLIKSTNTQPLKDDQVIARLHALVADAAPQLRFYHLTQILSAIGRSNHTLTRTLAETATRRMDRPHPQSDGVTPFLAMRAVHGLAMAEVPVDEPWVEAAVESACRVLGGYMEDRGTYVSALTYTGVLHSLGKMGRLDAHTQLLASMFRRMLDEGFGTWPPQAVCQLLQLFYRHAIECPQILDALEAPLRRAITKAPLSHLGRTLAAYVLLGRHQGDDRLLDLALRYVAKNDFAVLDKMDIPTLRRLLWVTSKSGYARGVRWTDAEPSLATAHQQRDTDPGADPDDSDEQLVAPLFHRAATVLRRRQRELGGNDVTNIAWSFATAGVFDEPLFVVLVEVTKSLVRNGEMSDYDFAGMLLSLGRLQVHERAIWNLAINVFHPRLLDLSPHVLAMLIWSLQKVKHFPSRFREPALQVVVMRLHEFTIAHLSAICSAFAALDPKELNDRHRTVGARLARLVSQHADALAAWQLTNALLVTVRIGLVDTRLPMTVVHEFLRRPTDFGSHQLSNLLWSLARIPTTTISNGDLSDFFDAAARRAVSLLPECNSQDLMGLLWGFSRRGVKRHMLFKAASPYVRAKLSTFTPKEVAYVMWAYTKQGKGAAAPQLLTDMAQEALILMPHFSATDFTGLVWAFAKQEYYAQHFWYAAIQDNFLPNLNSFEPNALSYCLWAFQRSGVLGLSGMNLERSLVNLRPDVTRATTQDDRPPTGLPSPSSAANLPLSVSPPEPPVVSSEGIRLVDVDYILSPEEELGIGGSPNVWVSDWLARCWCGGSS</sequence>
<protein>
    <recommendedName>
        <fullName evidence="4">RAP domain-containing protein</fullName>
    </recommendedName>
</protein>
<dbReference type="PANTHER" id="PTHR21228">
    <property type="entry name" value="FAST LEU-RICH DOMAIN-CONTAINING"/>
    <property type="match status" value="1"/>
</dbReference>
<evidence type="ECO:0000313" key="2">
    <source>
        <dbReference type="EMBL" id="CEM23196.1"/>
    </source>
</evidence>
<keyword evidence="3" id="KW-1185">Reference proteome</keyword>
<dbReference type="EMBL" id="CDMY01000562">
    <property type="protein sequence ID" value="CEM23196.1"/>
    <property type="molecule type" value="Genomic_DNA"/>
</dbReference>
<accession>A0A0G4G4K5</accession>
<feature type="region of interest" description="Disordered" evidence="1">
    <location>
        <begin position="110"/>
        <end position="162"/>
    </location>
</feature>
<gene>
    <name evidence="2" type="ORF">Vbra_17003</name>
</gene>
<evidence type="ECO:0000313" key="3">
    <source>
        <dbReference type="Proteomes" id="UP000041254"/>
    </source>
</evidence>
<reference evidence="2 3" key="1">
    <citation type="submission" date="2014-11" db="EMBL/GenBank/DDBJ databases">
        <authorList>
            <person name="Zhu J."/>
            <person name="Qi W."/>
            <person name="Song R."/>
        </authorList>
    </citation>
    <scope>NUCLEOTIDE SEQUENCE [LARGE SCALE GENOMIC DNA]</scope>
</reference>
<dbReference type="GO" id="GO:0005759">
    <property type="term" value="C:mitochondrial matrix"/>
    <property type="evidence" value="ECO:0007669"/>
    <property type="project" value="TreeGrafter"/>
</dbReference>
<dbReference type="GO" id="GO:0000963">
    <property type="term" value="P:mitochondrial RNA processing"/>
    <property type="evidence" value="ECO:0007669"/>
    <property type="project" value="TreeGrafter"/>
</dbReference>